<proteinExistence type="inferred from homology"/>
<dbReference type="SUPFAM" id="SSF53474">
    <property type="entry name" value="alpha/beta-Hydrolases"/>
    <property type="match status" value="1"/>
</dbReference>
<dbReference type="EMBL" id="SRSF01000002">
    <property type="protein sequence ID" value="THH40382.1"/>
    <property type="molecule type" value="Genomic_DNA"/>
</dbReference>
<gene>
    <name evidence="3" type="ORF">E4021_06505</name>
</gene>
<evidence type="ECO:0000256" key="1">
    <source>
        <dbReference type="ARBA" id="ARBA00008645"/>
    </source>
</evidence>
<dbReference type="Pfam" id="PF12697">
    <property type="entry name" value="Abhydrolase_6"/>
    <property type="match status" value="1"/>
</dbReference>
<name>A0A4S4NKS3_9BACT</name>
<accession>A0A4S4NKS3</accession>
<dbReference type="InterPro" id="IPR000073">
    <property type="entry name" value="AB_hydrolase_1"/>
</dbReference>
<sequence>MSSVVTDHNVTEHGVPDGQPLIFAHGFGCDQQMWRHVAPLFTDRYRVILFDYVGAGKAQREFDPERYSTLDGYAADLARICRELELDNIALVSHSVSCMIGVLAAKRLPGRFSKHVMIGPSPHYLNDGDYRGGFDREDIDELLESLDSNYRGWSRAMAPVIVGPENGPELAQELEESFCRLNPDVASVFAKATFLGDNREDLADYRVPTLILQANNDRIAGPAVGQYTAEQIEGSQLIYLEADGHCPHLSAPDEIIDSIESFL</sequence>
<reference evidence="3 4" key="1">
    <citation type="submission" date="2019-04" db="EMBL/GenBank/DDBJ databases">
        <title>Lewinella litorea sp. nov., isolated from a marine sand.</title>
        <authorList>
            <person name="Yoon J.-H."/>
        </authorList>
    </citation>
    <scope>NUCLEOTIDE SEQUENCE [LARGE SCALE GENOMIC DNA]</scope>
    <source>
        <strain evidence="3 4">HSMS-39</strain>
    </source>
</reference>
<comment type="caution">
    <text evidence="3">The sequence shown here is derived from an EMBL/GenBank/DDBJ whole genome shotgun (WGS) entry which is preliminary data.</text>
</comment>
<dbReference type="RefSeq" id="WP_136457590.1">
    <property type="nucleotide sequence ID" value="NZ_SRSF01000002.1"/>
</dbReference>
<dbReference type="GO" id="GO:0016787">
    <property type="term" value="F:hydrolase activity"/>
    <property type="evidence" value="ECO:0007669"/>
    <property type="project" value="UniProtKB-KW"/>
</dbReference>
<evidence type="ECO:0000313" key="3">
    <source>
        <dbReference type="EMBL" id="THH40382.1"/>
    </source>
</evidence>
<comment type="similarity">
    <text evidence="1">Belongs to the AB hydrolase superfamily.</text>
</comment>
<dbReference type="AlphaFoldDB" id="A0A4S4NKS3"/>
<evidence type="ECO:0000313" key="4">
    <source>
        <dbReference type="Proteomes" id="UP000308528"/>
    </source>
</evidence>
<keyword evidence="4" id="KW-1185">Reference proteome</keyword>
<evidence type="ECO:0000259" key="2">
    <source>
        <dbReference type="Pfam" id="PF12697"/>
    </source>
</evidence>
<dbReference type="OrthoDB" id="9780932at2"/>
<dbReference type="InterPro" id="IPR029058">
    <property type="entry name" value="AB_hydrolase_fold"/>
</dbReference>
<keyword evidence="3" id="KW-0378">Hydrolase</keyword>
<dbReference type="PANTHER" id="PTHR43039">
    <property type="entry name" value="ESTERASE-RELATED"/>
    <property type="match status" value="1"/>
</dbReference>
<protein>
    <submittedName>
        <fullName evidence="3">Alpha/beta hydrolase</fullName>
    </submittedName>
</protein>
<dbReference type="Proteomes" id="UP000308528">
    <property type="component" value="Unassembled WGS sequence"/>
</dbReference>
<feature type="domain" description="AB hydrolase-1" evidence="2">
    <location>
        <begin position="21"/>
        <end position="257"/>
    </location>
</feature>
<organism evidence="3 4">
    <name type="scientific">Neolewinella litorea</name>
    <dbReference type="NCBI Taxonomy" id="2562452"/>
    <lineage>
        <taxon>Bacteria</taxon>
        <taxon>Pseudomonadati</taxon>
        <taxon>Bacteroidota</taxon>
        <taxon>Saprospiria</taxon>
        <taxon>Saprospirales</taxon>
        <taxon>Lewinellaceae</taxon>
        <taxon>Neolewinella</taxon>
    </lineage>
</organism>
<dbReference type="Gene3D" id="3.40.50.1820">
    <property type="entry name" value="alpha/beta hydrolase"/>
    <property type="match status" value="1"/>
</dbReference>